<evidence type="ECO:0000313" key="3">
    <source>
        <dbReference type="Proteomes" id="UP001642464"/>
    </source>
</evidence>
<evidence type="ECO:0000313" key="2">
    <source>
        <dbReference type="EMBL" id="CAK9035988.1"/>
    </source>
</evidence>
<evidence type="ECO:0000256" key="1">
    <source>
        <dbReference type="SAM" id="MobiDB-lite"/>
    </source>
</evidence>
<dbReference type="EMBL" id="CAXAMM010015300">
    <property type="protein sequence ID" value="CAK9035988.1"/>
    <property type="molecule type" value="Genomic_DNA"/>
</dbReference>
<feature type="compositionally biased region" description="Basic residues" evidence="1">
    <location>
        <begin position="122"/>
        <end position="141"/>
    </location>
</feature>
<name>A0ABP0LBJ9_9DINO</name>
<protein>
    <submittedName>
        <fullName evidence="2">Uncharacterized protein</fullName>
    </submittedName>
</protein>
<accession>A0ABP0LBJ9</accession>
<feature type="compositionally biased region" description="Low complexity" evidence="1">
    <location>
        <begin position="89"/>
        <end position="99"/>
    </location>
</feature>
<reference evidence="2 3" key="1">
    <citation type="submission" date="2024-02" db="EMBL/GenBank/DDBJ databases">
        <authorList>
            <person name="Chen Y."/>
            <person name="Shah S."/>
            <person name="Dougan E. K."/>
            <person name="Thang M."/>
            <person name="Chan C."/>
        </authorList>
    </citation>
    <scope>NUCLEOTIDE SEQUENCE [LARGE SCALE GENOMIC DNA]</scope>
</reference>
<dbReference type="Proteomes" id="UP001642464">
    <property type="component" value="Unassembled WGS sequence"/>
</dbReference>
<comment type="caution">
    <text evidence="2">The sequence shown here is derived from an EMBL/GenBank/DDBJ whole genome shotgun (WGS) entry which is preliminary data.</text>
</comment>
<sequence>PQYGMTILSNGQVLAGDTSHMSPVPTELLLALSAVLNRRRSQVDLERQATPKEGAESESLDDDELAEESSDGEKTLRLGESPAKPGQPALSSKAASSSQAEKRQGESGTSQDPEPEKEPAAKKKRSNTKEKRKAKKSGKKP</sequence>
<proteinExistence type="predicted"/>
<keyword evidence="3" id="KW-1185">Reference proteome</keyword>
<feature type="non-terminal residue" evidence="2">
    <location>
        <position position="1"/>
    </location>
</feature>
<feature type="compositionally biased region" description="Basic and acidic residues" evidence="1">
    <location>
        <begin position="41"/>
        <end position="55"/>
    </location>
</feature>
<feature type="region of interest" description="Disordered" evidence="1">
    <location>
        <begin position="40"/>
        <end position="141"/>
    </location>
</feature>
<feature type="compositionally biased region" description="Acidic residues" evidence="1">
    <location>
        <begin position="56"/>
        <end position="70"/>
    </location>
</feature>
<gene>
    <name evidence="2" type="ORF">SCF082_LOCUS21527</name>
</gene>
<organism evidence="2 3">
    <name type="scientific">Durusdinium trenchii</name>
    <dbReference type="NCBI Taxonomy" id="1381693"/>
    <lineage>
        <taxon>Eukaryota</taxon>
        <taxon>Sar</taxon>
        <taxon>Alveolata</taxon>
        <taxon>Dinophyceae</taxon>
        <taxon>Suessiales</taxon>
        <taxon>Symbiodiniaceae</taxon>
        <taxon>Durusdinium</taxon>
    </lineage>
</organism>